<reference evidence="3" key="1">
    <citation type="journal article" date="2019" name="Int. J. Syst. Evol. Microbiol.">
        <title>The Global Catalogue of Microorganisms (GCM) 10K type strain sequencing project: providing services to taxonomists for standard genome sequencing and annotation.</title>
        <authorList>
            <consortium name="The Broad Institute Genomics Platform"/>
            <consortium name="The Broad Institute Genome Sequencing Center for Infectious Disease"/>
            <person name="Wu L."/>
            <person name="Ma J."/>
        </authorList>
    </citation>
    <scope>NUCLEOTIDE SEQUENCE [LARGE SCALE GENOMIC DNA]</scope>
    <source>
        <strain evidence="3">JCM 16904</strain>
    </source>
</reference>
<dbReference type="InterPro" id="IPR029068">
    <property type="entry name" value="Glyas_Bleomycin-R_OHBP_Dase"/>
</dbReference>
<dbReference type="PROSITE" id="PS51819">
    <property type="entry name" value="VOC"/>
    <property type="match status" value="1"/>
</dbReference>
<dbReference type="Pfam" id="PF00903">
    <property type="entry name" value="Glyoxalase"/>
    <property type="match status" value="1"/>
</dbReference>
<dbReference type="EMBL" id="BAAAZP010000224">
    <property type="protein sequence ID" value="GAA3713830.1"/>
    <property type="molecule type" value="Genomic_DNA"/>
</dbReference>
<organism evidence="2 3">
    <name type="scientific">Nonomuraea antimicrobica</name>
    <dbReference type="NCBI Taxonomy" id="561173"/>
    <lineage>
        <taxon>Bacteria</taxon>
        <taxon>Bacillati</taxon>
        <taxon>Actinomycetota</taxon>
        <taxon>Actinomycetes</taxon>
        <taxon>Streptosporangiales</taxon>
        <taxon>Streptosporangiaceae</taxon>
        <taxon>Nonomuraea</taxon>
    </lineage>
</organism>
<dbReference type="SUPFAM" id="SSF54593">
    <property type="entry name" value="Glyoxalase/Bleomycin resistance protein/Dihydroxybiphenyl dioxygenase"/>
    <property type="match status" value="1"/>
</dbReference>
<dbReference type="Gene3D" id="3.10.180.10">
    <property type="entry name" value="2,3-Dihydroxybiphenyl 1,2-Dioxygenase, domain 1"/>
    <property type="match status" value="1"/>
</dbReference>
<protein>
    <recommendedName>
        <fullName evidence="1">VOC domain-containing protein</fullName>
    </recommendedName>
</protein>
<gene>
    <name evidence="2" type="ORF">GCM10022224_094280</name>
</gene>
<proteinExistence type="predicted"/>
<keyword evidence="3" id="KW-1185">Reference proteome</keyword>
<evidence type="ECO:0000313" key="3">
    <source>
        <dbReference type="Proteomes" id="UP001500902"/>
    </source>
</evidence>
<accession>A0ABP7E3J7</accession>
<dbReference type="Proteomes" id="UP001500902">
    <property type="component" value="Unassembled WGS sequence"/>
</dbReference>
<evidence type="ECO:0000313" key="2">
    <source>
        <dbReference type="EMBL" id="GAA3713830.1"/>
    </source>
</evidence>
<evidence type="ECO:0000259" key="1">
    <source>
        <dbReference type="PROSITE" id="PS51819"/>
    </source>
</evidence>
<dbReference type="RefSeq" id="WP_344894837.1">
    <property type="nucleotide sequence ID" value="NZ_BAAAZP010000224.1"/>
</dbReference>
<feature type="domain" description="VOC" evidence="1">
    <location>
        <begin position="8"/>
        <end position="130"/>
    </location>
</feature>
<sequence>MNGPEVSGIHHIQFLVTDLAESLAWFSTVFGARYQPEFDHHDADNRRYAVIMRMPGLAFPVQLRESTTMAPVIAGYEPVTFGVTDRAALERWATHLDECGVRHSGIKKARIGEAVDFTSPDGTRLRLYTLPVRGYDDTEFVE</sequence>
<dbReference type="InterPro" id="IPR004360">
    <property type="entry name" value="Glyas_Fos-R_dOase_dom"/>
</dbReference>
<comment type="caution">
    <text evidence="2">The sequence shown here is derived from an EMBL/GenBank/DDBJ whole genome shotgun (WGS) entry which is preliminary data.</text>
</comment>
<name>A0ABP7E3J7_9ACTN</name>
<dbReference type="InterPro" id="IPR037523">
    <property type="entry name" value="VOC_core"/>
</dbReference>